<dbReference type="EMBL" id="QXTG01000001">
    <property type="protein sequence ID" value="RIX31062.1"/>
    <property type="molecule type" value="Genomic_DNA"/>
</dbReference>
<dbReference type="OrthoDB" id="3296292at2"/>
<dbReference type="AlphaFoldDB" id="A0A3A1U3V6"/>
<sequence length="113" mass="12758">MPAAEDPQTLSWFGVRCLFRHHGDVYEERVTLWRARDFDQAIALAEAEAREYAAVLSSPDGQNEYIGFAQTYVLDDEPGHGAEVFSLMRDSDLPPGAYIDRFFDTGDEHESTV</sequence>
<gene>
    <name evidence="1" type="ORF">D1781_06735</name>
</gene>
<organism evidence="1 2">
    <name type="scientific">Amnibacterium setariae</name>
    <dbReference type="NCBI Taxonomy" id="2306585"/>
    <lineage>
        <taxon>Bacteria</taxon>
        <taxon>Bacillati</taxon>
        <taxon>Actinomycetota</taxon>
        <taxon>Actinomycetes</taxon>
        <taxon>Micrococcales</taxon>
        <taxon>Microbacteriaceae</taxon>
        <taxon>Amnibacterium</taxon>
    </lineage>
</organism>
<accession>A0A3A1U3V6</accession>
<keyword evidence="2" id="KW-1185">Reference proteome</keyword>
<name>A0A3A1U3V6_9MICO</name>
<reference evidence="2" key="1">
    <citation type="submission" date="2018-09" db="EMBL/GenBank/DDBJ databases">
        <authorList>
            <person name="Kim I."/>
        </authorList>
    </citation>
    <scope>NUCLEOTIDE SEQUENCE [LARGE SCALE GENOMIC DNA]</scope>
    <source>
        <strain evidence="2">DD4a</strain>
    </source>
</reference>
<protein>
    <recommendedName>
        <fullName evidence="3">DUF4288 domain-containing protein</fullName>
    </recommendedName>
</protein>
<evidence type="ECO:0008006" key="3">
    <source>
        <dbReference type="Google" id="ProtNLM"/>
    </source>
</evidence>
<evidence type="ECO:0000313" key="1">
    <source>
        <dbReference type="EMBL" id="RIX31062.1"/>
    </source>
</evidence>
<comment type="caution">
    <text evidence="1">The sequence shown here is derived from an EMBL/GenBank/DDBJ whole genome shotgun (WGS) entry which is preliminary data.</text>
</comment>
<proteinExistence type="predicted"/>
<dbReference type="RefSeq" id="WP_119481424.1">
    <property type="nucleotide sequence ID" value="NZ_QXTG01000001.1"/>
</dbReference>
<dbReference type="Proteomes" id="UP000265742">
    <property type="component" value="Unassembled WGS sequence"/>
</dbReference>
<evidence type="ECO:0000313" key="2">
    <source>
        <dbReference type="Proteomes" id="UP000265742"/>
    </source>
</evidence>